<keyword evidence="3" id="KW-0813">Transport</keyword>
<evidence type="ECO:0000256" key="5">
    <source>
        <dbReference type="ARBA" id="ARBA00022617"/>
    </source>
</evidence>
<evidence type="ECO:0000256" key="1">
    <source>
        <dbReference type="ARBA" id="ARBA00004651"/>
    </source>
</evidence>
<accession>A0ABV8D6U2</accession>
<evidence type="ECO:0000256" key="6">
    <source>
        <dbReference type="ARBA" id="ARBA00022692"/>
    </source>
</evidence>
<comment type="subcellular location">
    <subcellularLocation>
        <location evidence="1">Cell membrane</location>
        <topology evidence="1">Multi-pass membrane protein</topology>
    </subcellularLocation>
</comment>
<feature type="transmembrane region" description="Helical" evidence="13">
    <location>
        <begin position="152"/>
        <end position="177"/>
    </location>
</feature>
<keyword evidence="7" id="KW-0479">Metal-binding</keyword>
<feature type="domain" description="Cytochrome b561 bacterial/Ni-hydrogenase" evidence="14">
    <location>
        <begin position="37"/>
        <end position="243"/>
    </location>
</feature>
<dbReference type="PRINTS" id="PR00161">
    <property type="entry name" value="NIHGNASECYTB"/>
</dbReference>
<evidence type="ECO:0000256" key="12">
    <source>
        <dbReference type="SAM" id="MobiDB-lite"/>
    </source>
</evidence>
<comment type="similarity">
    <text evidence="2">Belongs to the HupC/HyaC/HydC family.</text>
</comment>
<dbReference type="Gene3D" id="1.20.950.20">
    <property type="entry name" value="Transmembrane di-heme cytochromes, Chain C"/>
    <property type="match status" value="1"/>
</dbReference>
<evidence type="ECO:0000256" key="2">
    <source>
        <dbReference type="ARBA" id="ARBA00008622"/>
    </source>
</evidence>
<keyword evidence="16" id="KW-1185">Reference proteome</keyword>
<evidence type="ECO:0000259" key="14">
    <source>
        <dbReference type="Pfam" id="PF01292"/>
    </source>
</evidence>
<evidence type="ECO:0000256" key="4">
    <source>
        <dbReference type="ARBA" id="ARBA00022475"/>
    </source>
</evidence>
<evidence type="ECO:0000256" key="13">
    <source>
        <dbReference type="SAM" id="Phobius"/>
    </source>
</evidence>
<evidence type="ECO:0000313" key="15">
    <source>
        <dbReference type="EMBL" id="MFC3934196.1"/>
    </source>
</evidence>
<dbReference type="PANTHER" id="PTHR30485:SF0">
    <property type="entry name" value="NI_FE-HYDROGENASE 1 B-TYPE CYTOCHROME SUBUNIT-RELATED"/>
    <property type="match status" value="1"/>
</dbReference>
<evidence type="ECO:0000256" key="10">
    <source>
        <dbReference type="ARBA" id="ARBA00023004"/>
    </source>
</evidence>
<feature type="region of interest" description="Disordered" evidence="12">
    <location>
        <begin position="1"/>
        <end position="22"/>
    </location>
</feature>
<feature type="transmembrane region" description="Helical" evidence="13">
    <location>
        <begin position="85"/>
        <end position="104"/>
    </location>
</feature>
<evidence type="ECO:0000256" key="8">
    <source>
        <dbReference type="ARBA" id="ARBA00022982"/>
    </source>
</evidence>
<evidence type="ECO:0000256" key="9">
    <source>
        <dbReference type="ARBA" id="ARBA00022989"/>
    </source>
</evidence>
<dbReference type="InterPro" id="IPR011577">
    <property type="entry name" value="Cyt_b561_bac/Ni-Hgenase"/>
</dbReference>
<feature type="transmembrane region" description="Helical" evidence="13">
    <location>
        <begin position="44"/>
        <end position="64"/>
    </location>
</feature>
<dbReference type="Proteomes" id="UP001595693">
    <property type="component" value="Unassembled WGS sequence"/>
</dbReference>
<gene>
    <name evidence="15" type="primary">cybH</name>
    <name evidence="15" type="ORF">ACFOW3_06115</name>
</gene>
<evidence type="ECO:0000256" key="3">
    <source>
        <dbReference type="ARBA" id="ARBA00022448"/>
    </source>
</evidence>
<comment type="caution">
    <text evidence="15">The sequence shown here is derived from an EMBL/GenBank/DDBJ whole genome shotgun (WGS) entry which is preliminary data.</text>
</comment>
<protein>
    <submittedName>
        <fullName evidence="15">Ni/Fe-hydrogenase, b-type cytochrome subunit</fullName>
    </submittedName>
</protein>
<dbReference type="Pfam" id="PF01292">
    <property type="entry name" value="Ni_hydr_CYTB"/>
    <property type="match status" value="1"/>
</dbReference>
<keyword evidence="6 13" id="KW-0812">Transmembrane</keyword>
<sequence>MSSTTTTTHSGRLTAASATDAEERELAQGQTIKSVYVYEAPVRIWHWINALAITVLAVTGYFIGKPLPTMPGEASAHFLMGYIRFAHFAAGYVLAIGLLGRIYWAFVGNHHARELFWLPIFQKTYWIEVGRMLKWYAFIAPRPGRYVGHNPLARMAMVTLFLFTAVFMVFTGFALYAEGAQRGSWQDTVFGWVIPLFGQSQDVHTWHHFGMWAMISFVIAHVYAAIREDIMGRQSIVSTMISGWRTFKD</sequence>
<organism evidence="15 16">
    <name type="scientific">Acidovorax facilis</name>
    <dbReference type="NCBI Taxonomy" id="12917"/>
    <lineage>
        <taxon>Bacteria</taxon>
        <taxon>Pseudomonadati</taxon>
        <taxon>Pseudomonadota</taxon>
        <taxon>Betaproteobacteria</taxon>
        <taxon>Burkholderiales</taxon>
        <taxon>Comamonadaceae</taxon>
        <taxon>Acidovorax</taxon>
    </lineage>
</organism>
<dbReference type="SUPFAM" id="SSF81342">
    <property type="entry name" value="Transmembrane di-heme cytochromes"/>
    <property type="match status" value="1"/>
</dbReference>
<keyword evidence="10" id="KW-0408">Iron</keyword>
<dbReference type="InterPro" id="IPR016174">
    <property type="entry name" value="Di-haem_cyt_TM"/>
</dbReference>
<keyword evidence="9 13" id="KW-1133">Transmembrane helix</keyword>
<evidence type="ECO:0000313" key="16">
    <source>
        <dbReference type="Proteomes" id="UP001595693"/>
    </source>
</evidence>
<reference evidence="16" key="1">
    <citation type="journal article" date="2019" name="Int. J. Syst. Evol. Microbiol.">
        <title>The Global Catalogue of Microorganisms (GCM) 10K type strain sequencing project: providing services to taxonomists for standard genome sequencing and annotation.</title>
        <authorList>
            <consortium name="The Broad Institute Genomics Platform"/>
            <consortium name="The Broad Institute Genome Sequencing Center for Infectious Disease"/>
            <person name="Wu L."/>
            <person name="Ma J."/>
        </authorList>
    </citation>
    <scope>NUCLEOTIDE SEQUENCE [LARGE SCALE GENOMIC DNA]</scope>
    <source>
        <strain evidence="16">CCUG 2113</strain>
    </source>
</reference>
<dbReference type="PANTHER" id="PTHR30485">
    <property type="entry name" value="NI/FE-HYDROGENASE 1 B-TYPE CYTOCHROME SUBUNIT"/>
    <property type="match status" value="1"/>
</dbReference>
<dbReference type="InterPro" id="IPR051542">
    <property type="entry name" value="Hydrogenase_cytochrome"/>
</dbReference>
<keyword evidence="8" id="KW-0249">Electron transport</keyword>
<keyword evidence="5" id="KW-0349">Heme</keyword>
<evidence type="ECO:0000256" key="11">
    <source>
        <dbReference type="ARBA" id="ARBA00023136"/>
    </source>
</evidence>
<dbReference type="NCBIfam" id="TIGR02125">
    <property type="entry name" value="CytB-hydogenase"/>
    <property type="match status" value="1"/>
</dbReference>
<feature type="transmembrane region" description="Helical" evidence="13">
    <location>
        <begin position="206"/>
        <end position="226"/>
    </location>
</feature>
<evidence type="ECO:0000256" key="7">
    <source>
        <dbReference type="ARBA" id="ARBA00022723"/>
    </source>
</evidence>
<keyword evidence="11 13" id="KW-0472">Membrane</keyword>
<keyword evidence="4" id="KW-1003">Cell membrane</keyword>
<dbReference type="InterPro" id="IPR000516">
    <property type="entry name" value="Ni-dep_Hydgase_cyt-B"/>
</dbReference>
<proteinExistence type="inferred from homology"/>
<dbReference type="RefSeq" id="WP_055394204.1">
    <property type="nucleotide sequence ID" value="NZ_JAMXAX010000038.1"/>
</dbReference>
<name>A0ABV8D6U2_9BURK</name>
<dbReference type="PROSITE" id="PS00882">
    <property type="entry name" value="NI_HGENASE_CYTB_1"/>
    <property type="match status" value="1"/>
</dbReference>
<dbReference type="EMBL" id="JBHSAJ010000013">
    <property type="protein sequence ID" value="MFC3934196.1"/>
    <property type="molecule type" value="Genomic_DNA"/>
</dbReference>